<gene>
    <name evidence="5" type="ORF">NDU88_002846</name>
</gene>
<feature type="region of interest" description="Disordered" evidence="3">
    <location>
        <begin position="1"/>
        <end position="35"/>
    </location>
</feature>
<accession>A0AAV7NGK9</accession>
<dbReference type="PANTHER" id="PTHR11991">
    <property type="entry name" value="TRANSLATIONALLY CONTROLLED TUMOR PROTEIN-RELATED"/>
    <property type="match status" value="1"/>
</dbReference>
<comment type="similarity">
    <text evidence="2">Belongs to the TCTP family.</text>
</comment>
<dbReference type="InterPro" id="IPR018105">
    <property type="entry name" value="Translational_control_tumour_p"/>
</dbReference>
<comment type="caution">
    <text evidence="5">The sequence shown here is derived from an EMBL/GenBank/DDBJ whole genome shotgun (WGS) entry which is preliminary data.</text>
</comment>
<evidence type="ECO:0000256" key="1">
    <source>
        <dbReference type="ARBA" id="ARBA00022837"/>
    </source>
</evidence>
<dbReference type="Pfam" id="PF00838">
    <property type="entry name" value="TCTP"/>
    <property type="match status" value="1"/>
</dbReference>
<dbReference type="PRINTS" id="PR01653">
    <property type="entry name" value="TCTPROTEIN"/>
</dbReference>
<dbReference type="PROSITE" id="PS51797">
    <property type="entry name" value="TCTP_3"/>
    <property type="match status" value="1"/>
</dbReference>
<keyword evidence="1" id="KW-0106">Calcium</keyword>
<organism evidence="5 6">
    <name type="scientific">Pleurodeles waltl</name>
    <name type="common">Iberian ribbed newt</name>
    <dbReference type="NCBI Taxonomy" id="8319"/>
    <lineage>
        <taxon>Eukaryota</taxon>
        <taxon>Metazoa</taxon>
        <taxon>Chordata</taxon>
        <taxon>Craniata</taxon>
        <taxon>Vertebrata</taxon>
        <taxon>Euteleostomi</taxon>
        <taxon>Amphibia</taxon>
        <taxon>Batrachia</taxon>
        <taxon>Caudata</taxon>
        <taxon>Salamandroidea</taxon>
        <taxon>Salamandridae</taxon>
        <taxon>Pleurodelinae</taxon>
        <taxon>Pleurodeles</taxon>
    </lineage>
</organism>
<dbReference type="InterPro" id="IPR018103">
    <property type="entry name" value="Translation_control_tumour_CS"/>
</dbReference>
<proteinExistence type="inferred from homology"/>
<dbReference type="Gene3D" id="2.170.150.10">
    <property type="entry name" value="Metal Binding Protein, Guanine Nucleotide Exchange Factor, Chain A"/>
    <property type="match status" value="1"/>
</dbReference>
<dbReference type="AlphaFoldDB" id="A0AAV7NGK9"/>
<feature type="domain" description="TCTP" evidence="4">
    <location>
        <begin position="245"/>
        <end position="416"/>
    </location>
</feature>
<dbReference type="InterPro" id="IPR034737">
    <property type="entry name" value="TCTP"/>
</dbReference>
<evidence type="ECO:0000256" key="3">
    <source>
        <dbReference type="SAM" id="MobiDB-lite"/>
    </source>
</evidence>
<feature type="non-terminal residue" evidence="5">
    <location>
        <position position="416"/>
    </location>
</feature>
<dbReference type="PANTHER" id="PTHR11991:SF0">
    <property type="entry name" value="TRANSLATIONALLY-CONTROLLED TUMOR PROTEIN"/>
    <property type="match status" value="1"/>
</dbReference>
<dbReference type="FunFam" id="2.170.150.10:FF:000001">
    <property type="entry name" value="Tumor protein, translationally-controlled 1"/>
    <property type="match status" value="1"/>
</dbReference>
<dbReference type="SUPFAM" id="SSF51316">
    <property type="entry name" value="Mss4-like"/>
    <property type="match status" value="1"/>
</dbReference>
<keyword evidence="6" id="KW-1185">Reference proteome</keyword>
<protein>
    <recommendedName>
        <fullName evidence="4">TCTP domain-containing protein</fullName>
    </recommendedName>
</protein>
<dbReference type="GO" id="GO:0005737">
    <property type="term" value="C:cytoplasm"/>
    <property type="evidence" value="ECO:0007669"/>
    <property type="project" value="TreeGrafter"/>
</dbReference>
<dbReference type="EMBL" id="JANPWB010000012">
    <property type="protein sequence ID" value="KAJ1114611.1"/>
    <property type="molecule type" value="Genomic_DNA"/>
</dbReference>
<dbReference type="PROSITE" id="PS01003">
    <property type="entry name" value="TCTP_2"/>
    <property type="match status" value="1"/>
</dbReference>
<sequence length="416" mass="47065">MLAGRRRDTIPTAPGWKPTPYHPKQTQAKRKEVNDKVSRRRWARVKDICISDQVIIKDRKPGWKFRTPYEPGVWTVNRVSGTMVTSEKGSDRLTRNISWFKKATFVEHSEDQDAEDQFPDWSTTESPEQDCESKLPLALRQPEMRCIELHVSALRFPNSGGISRSWSRSTVIGWKKIRGRTHRVAPRPGFRGVHRGTASFVPCAVYESKGGGFSLLSLSAVCRAGLCVRAFPVRTPRRPYSPATMIIYKDLLTEDELFSDIYKIKETCNGICIEVEGKVVTRTEGGIDDALIGGNQSAECTEVEGSDPTTVSGVDIVLNHHLQETGFTKESYKQYIKDYMKAIKAKLEETKPDRVKPFMTGAAEKVKAILANFKNYQFYTGEKMNPEGMVGLLDYREDGVTPYMIFFKDGLEIEKC</sequence>
<evidence type="ECO:0000259" key="4">
    <source>
        <dbReference type="PROSITE" id="PS51797"/>
    </source>
</evidence>
<name>A0AAV7NGK9_PLEWA</name>
<evidence type="ECO:0000313" key="5">
    <source>
        <dbReference type="EMBL" id="KAJ1114611.1"/>
    </source>
</evidence>
<evidence type="ECO:0000313" key="6">
    <source>
        <dbReference type="Proteomes" id="UP001066276"/>
    </source>
</evidence>
<dbReference type="InterPro" id="IPR011057">
    <property type="entry name" value="Mss4-like_sf"/>
</dbReference>
<evidence type="ECO:0000256" key="2">
    <source>
        <dbReference type="PROSITE-ProRule" id="PRU01133"/>
    </source>
</evidence>
<dbReference type="InterPro" id="IPR011323">
    <property type="entry name" value="Mss4/transl-control_tumour"/>
</dbReference>
<reference evidence="5" key="1">
    <citation type="journal article" date="2022" name="bioRxiv">
        <title>Sequencing and chromosome-scale assembly of the giantPleurodeles waltlgenome.</title>
        <authorList>
            <person name="Brown T."/>
            <person name="Elewa A."/>
            <person name="Iarovenko S."/>
            <person name="Subramanian E."/>
            <person name="Araus A.J."/>
            <person name="Petzold A."/>
            <person name="Susuki M."/>
            <person name="Suzuki K.-i.T."/>
            <person name="Hayashi T."/>
            <person name="Toyoda A."/>
            <person name="Oliveira C."/>
            <person name="Osipova E."/>
            <person name="Leigh N.D."/>
            <person name="Simon A."/>
            <person name="Yun M.H."/>
        </authorList>
    </citation>
    <scope>NUCLEOTIDE SEQUENCE</scope>
    <source>
        <strain evidence="5">20211129_DDA</strain>
        <tissue evidence="5">Liver</tissue>
    </source>
</reference>
<dbReference type="GO" id="GO:0005509">
    <property type="term" value="F:calcium ion binding"/>
    <property type="evidence" value="ECO:0007669"/>
    <property type="project" value="TreeGrafter"/>
</dbReference>
<dbReference type="Proteomes" id="UP001066276">
    <property type="component" value="Chromosome 8"/>
</dbReference>